<dbReference type="PANTHER" id="PTHR37945:SF1">
    <property type="entry name" value="EXTRACELLULAR TUNGSTATE BINDING PROTEIN"/>
    <property type="match status" value="1"/>
</dbReference>
<evidence type="ECO:0000313" key="2">
    <source>
        <dbReference type="EMBL" id="TRO79296.1"/>
    </source>
</evidence>
<dbReference type="AlphaFoldDB" id="A0A550J7U3"/>
<protein>
    <submittedName>
        <fullName evidence="2">Extracellular solute-binding protein</fullName>
    </submittedName>
</protein>
<gene>
    <name evidence="2" type="ORF">FL622_13575</name>
</gene>
<organism evidence="2 3">
    <name type="scientific">Trichloromonas acetexigens</name>
    <dbReference type="NCBI Taxonomy" id="38815"/>
    <lineage>
        <taxon>Bacteria</taxon>
        <taxon>Pseudomonadati</taxon>
        <taxon>Thermodesulfobacteriota</taxon>
        <taxon>Desulfuromonadia</taxon>
        <taxon>Desulfuromonadales</taxon>
        <taxon>Trichloromonadaceae</taxon>
        <taxon>Trichloromonas</taxon>
    </lineage>
</organism>
<accession>A0A550J7U3</accession>
<dbReference type="EMBL" id="VJVV01000011">
    <property type="protein sequence ID" value="TRO79296.1"/>
    <property type="molecule type" value="Genomic_DNA"/>
</dbReference>
<dbReference type="SUPFAM" id="SSF53850">
    <property type="entry name" value="Periplasmic binding protein-like II"/>
    <property type="match status" value="1"/>
</dbReference>
<name>A0A550J7U3_9BACT</name>
<evidence type="ECO:0000259" key="1">
    <source>
        <dbReference type="Pfam" id="PF12849"/>
    </source>
</evidence>
<dbReference type="OrthoDB" id="186379at2"/>
<dbReference type="PANTHER" id="PTHR37945">
    <property type="entry name" value="EXTRACELLULAR TUNGSTATE BINDING PROTEIN"/>
    <property type="match status" value="1"/>
</dbReference>
<dbReference type="InterPro" id="IPR052738">
    <property type="entry name" value="ABC-Tungstate_binding"/>
</dbReference>
<dbReference type="Proteomes" id="UP000317155">
    <property type="component" value="Unassembled WGS sequence"/>
</dbReference>
<comment type="caution">
    <text evidence="2">The sequence shown here is derived from an EMBL/GenBank/DDBJ whole genome shotgun (WGS) entry which is preliminary data.</text>
</comment>
<sequence>MHQFRIVLTLFLFISLLVAPAWAEERLRLATTTSTENSGLLAAILPPFEKAQNCKVDVIAVGTGKAIKLGEAGDVDVVMVHDQANEEKFVAAGFGVERKDLMYNDFVLLGPISDPAGVLGNADIAEALKKIATSGAPFVSRGDLSGTHSKEKELWQAAGVAPAGAWYLEAGLGMGEVITMAGERQGYTLSDRGTWIAFAAKNDLRIVAEGDKRLFNPYGVIVVNPERHPHVKVKLAEAFVDFLLSEEGQKLISGFTVNGQQLFFTY</sequence>
<dbReference type="Pfam" id="PF12849">
    <property type="entry name" value="PBP_like_2"/>
    <property type="match status" value="1"/>
</dbReference>
<keyword evidence="3" id="KW-1185">Reference proteome</keyword>
<dbReference type="RefSeq" id="WP_092053751.1">
    <property type="nucleotide sequence ID" value="NZ_FOJJ01000003.1"/>
</dbReference>
<feature type="domain" description="PBP" evidence="1">
    <location>
        <begin position="29"/>
        <end position="247"/>
    </location>
</feature>
<reference evidence="2 3" key="1">
    <citation type="submission" date="2019-07" db="EMBL/GenBank/DDBJ databases">
        <title>Insights of Desulfuromonas acetexigens electromicrobiology.</title>
        <authorList>
            <person name="Katuri K."/>
            <person name="Sapireddy V."/>
            <person name="Shaw D.R."/>
            <person name="Saikaly P."/>
        </authorList>
    </citation>
    <scope>NUCLEOTIDE SEQUENCE [LARGE SCALE GENOMIC DNA]</scope>
    <source>
        <strain evidence="2 3">2873</strain>
    </source>
</reference>
<dbReference type="InterPro" id="IPR024370">
    <property type="entry name" value="PBP_domain"/>
</dbReference>
<evidence type="ECO:0000313" key="3">
    <source>
        <dbReference type="Proteomes" id="UP000317155"/>
    </source>
</evidence>
<proteinExistence type="predicted"/>
<dbReference type="Gene3D" id="3.40.190.10">
    <property type="entry name" value="Periplasmic binding protein-like II"/>
    <property type="match status" value="2"/>
</dbReference>